<keyword evidence="5" id="KW-0811">Translocation</keyword>
<evidence type="ECO:0000256" key="1">
    <source>
        <dbReference type="ARBA" id="ARBA00004173"/>
    </source>
</evidence>
<evidence type="ECO:0000313" key="11">
    <source>
        <dbReference type="Proteomes" id="UP001229421"/>
    </source>
</evidence>
<evidence type="ECO:0000256" key="3">
    <source>
        <dbReference type="ARBA" id="ARBA00022927"/>
    </source>
</evidence>
<evidence type="ECO:0000256" key="2">
    <source>
        <dbReference type="ARBA" id="ARBA00022448"/>
    </source>
</evidence>
<evidence type="ECO:0000256" key="4">
    <source>
        <dbReference type="ARBA" id="ARBA00023002"/>
    </source>
</evidence>
<evidence type="ECO:0000256" key="7">
    <source>
        <dbReference type="ARBA" id="ARBA00023157"/>
    </source>
</evidence>
<keyword evidence="6" id="KW-0496">Mitochondrion</keyword>
<dbReference type="SMART" id="SM01227">
    <property type="entry name" value="GCK"/>
    <property type="match status" value="1"/>
</dbReference>
<keyword evidence="8" id="KW-0676">Redox-active center</keyword>
<comment type="caution">
    <text evidence="10">The sequence shown here is derived from an EMBL/GenBank/DDBJ whole genome shotgun (WGS) entry which is preliminary data.</text>
</comment>
<reference evidence="10" key="1">
    <citation type="journal article" date="2023" name="bioRxiv">
        <title>Improved chromosome-level genome assembly for marigold (Tagetes erecta).</title>
        <authorList>
            <person name="Jiang F."/>
            <person name="Yuan L."/>
            <person name="Wang S."/>
            <person name="Wang H."/>
            <person name="Xu D."/>
            <person name="Wang A."/>
            <person name="Fan W."/>
        </authorList>
    </citation>
    <scope>NUCLEOTIDE SEQUENCE</scope>
    <source>
        <strain evidence="10">WSJ</strain>
        <tissue evidence="10">Leaf</tissue>
    </source>
</reference>
<dbReference type="InterPro" id="IPR012891">
    <property type="entry name" value="GCK_dom"/>
</dbReference>
<keyword evidence="11" id="KW-1185">Reference proteome</keyword>
<evidence type="ECO:0000313" key="10">
    <source>
        <dbReference type="EMBL" id="KAK1430263.1"/>
    </source>
</evidence>
<sequence>MECVSTTSLDAKAREALDSPCLQKLKSGPCGSAFSTAFLCFLKSTSEEKGSDCVHSFKMLKKCIETNPDAYRTNVVERSEVKTHEEIKPTRGYRFPSYMVRDNKQLRRDRELVNMISKIHEEKQTQGYLLPPYMVSDDKQLKRKRDQFSKMFSTLFR</sequence>
<evidence type="ECO:0000259" key="9">
    <source>
        <dbReference type="SMART" id="SM01227"/>
    </source>
</evidence>
<keyword evidence="7" id="KW-1015">Disulfide bond</keyword>
<dbReference type="PANTHER" id="PTHR21622">
    <property type="entry name" value="COILED-COIL-HELIX-COILED-COIL-HELIX DOMAIN CONTAINING 4"/>
    <property type="match status" value="1"/>
</dbReference>
<organism evidence="10 11">
    <name type="scientific">Tagetes erecta</name>
    <name type="common">African marigold</name>
    <dbReference type="NCBI Taxonomy" id="13708"/>
    <lineage>
        <taxon>Eukaryota</taxon>
        <taxon>Viridiplantae</taxon>
        <taxon>Streptophyta</taxon>
        <taxon>Embryophyta</taxon>
        <taxon>Tracheophyta</taxon>
        <taxon>Spermatophyta</taxon>
        <taxon>Magnoliopsida</taxon>
        <taxon>eudicotyledons</taxon>
        <taxon>Gunneridae</taxon>
        <taxon>Pentapetalae</taxon>
        <taxon>asterids</taxon>
        <taxon>campanulids</taxon>
        <taxon>Asterales</taxon>
        <taxon>Asteraceae</taxon>
        <taxon>Asteroideae</taxon>
        <taxon>Heliantheae alliance</taxon>
        <taxon>Tageteae</taxon>
        <taxon>Tagetes</taxon>
    </lineage>
</organism>
<keyword evidence="2" id="KW-0813">Transport</keyword>
<name>A0AAD8P1U4_TARER</name>
<dbReference type="GO" id="GO:0015035">
    <property type="term" value="F:protein-disulfide reductase activity"/>
    <property type="evidence" value="ECO:0007669"/>
    <property type="project" value="InterPro"/>
</dbReference>
<dbReference type="EMBL" id="JAUHHV010000003">
    <property type="protein sequence ID" value="KAK1430263.1"/>
    <property type="molecule type" value="Genomic_DNA"/>
</dbReference>
<evidence type="ECO:0000256" key="5">
    <source>
        <dbReference type="ARBA" id="ARBA00023010"/>
    </source>
</evidence>
<feature type="domain" description="GCK" evidence="9">
    <location>
        <begin position="17"/>
        <end position="87"/>
    </location>
</feature>
<comment type="subcellular location">
    <subcellularLocation>
        <location evidence="1">Mitochondrion</location>
    </subcellularLocation>
</comment>
<gene>
    <name evidence="10" type="ORF">QVD17_12890</name>
</gene>
<protein>
    <recommendedName>
        <fullName evidence="9">GCK domain-containing protein</fullName>
    </recommendedName>
</protein>
<accession>A0AAD8P1U4</accession>
<dbReference type="GO" id="GO:0045041">
    <property type="term" value="P:protein import into mitochondrial intermembrane space"/>
    <property type="evidence" value="ECO:0007669"/>
    <property type="project" value="InterPro"/>
</dbReference>
<keyword evidence="4" id="KW-0560">Oxidoreductase</keyword>
<dbReference type="PANTHER" id="PTHR21622:SF0">
    <property type="entry name" value="COILED-COIL-HELIX-COILED-COIL-HELIX DOMAIN CONTAINING 4"/>
    <property type="match status" value="1"/>
</dbReference>
<evidence type="ECO:0000256" key="8">
    <source>
        <dbReference type="ARBA" id="ARBA00023284"/>
    </source>
</evidence>
<dbReference type="Gene3D" id="1.10.287.2900">
    <property type="match status" value="1"/>
</dbReference>
<keyword evidence="3" id="KW-0653">Protein transport</keyword>
<dbReference type="GO" id="GO:0005758">
    <property type="term" value="C:mitochondrial intermembrane space"/>
    <property type="evidence" value="ECO:0007669"/>
    <property type="project" value="TreeGrafter"/>
</dbReference>
<dbReference type="InterPro" id="IPR039289">
    <property type="entry name" value="CHCHD4"/>
</dbReference>
<proteinExistence type="predicted"/>
<dbReference type="AlphaFoldDB" id="A0AAD8P1U4"/>
<evidence type="ECO:0000256" key="6">
    <source>
        <dbReference type="ARBA" id="ARBA00023128"/>
    </source>
</evidence>
<dbReference type="Proteomes" id="UP001229421">
    <property type="component" value="Unassembled WGS sequence"/>
</dbReference>